<dbReference type="AlphaFoldDB" id="A0AA87Z6X4"/>
<accession>A0AA87Z6X4</accession>
<name>A0AA87Z6X4_FICCA</name>
<proteinExistence type="predicted"/>
<keyword evidence="2" id="KW-1185">Reference proteome</keyword>
<dbReference type="EMBL" id="BTGU01000001">
    <property type="protein sequence ID" value="GMN26944.1"/>
    <property type="molecule type" value="Genomic_DNA"/>
</dbReference>
<comment type="caution">
    <text evidence="1">The sequence shown here is derived from an EMBL/GenBank/DDBJ whole genome shotgun (WGS) entry which is preliminary data.</text>
</comment>
<dbReference type="Proteomes" id="UP001187192">
    <property type="component" value="Unassembled WGS sequence"/>
</dbReference>
<organism evidence="1 2">
    <name type="scientific">Ficus carica</name>
    <name type="common">Common fig</name>
    <dbReference type="NCBI Taxonomy" id="3494"/>
    <lineage>
        <taxon>Eukaryota</taxon>
        <taxon>Viridiplantae</taxon>
        <taxon>Streptophyta</taxon>
        <taxon>Embryophyta</taxon>
        <taxon>Tracheophyta</taxon>
        <taxon>Spermatophyta</taxon>
        <taxon>Magnoliopsida</taxon>
        <taxon>eudicotyledons</taxon>
        <taxon>Gunneridae</taxon>
        <taxon>Pentapetalae</taxon>
        <taxon>rosids</taxon>
        <taxon>fabids</taxon>
        <taxon>Rosales</taxon>
        <taxon>Moraceae</taxon>
        <taxon>Ficeae</taxon>
        <taxon>Ficus</taxon>
    </lineage>
</organism>
<reference evidence="1" key="1">
    <citation type="submission" date="2023-07" db="EMBL/GenBank/DDBJ databases">
        <title>draft genome sequence of fig (Ficus carica).</title>
        <authorList>
            <person name="Takahashi T."/>
            <person name="Nishimura K."/>
        </authorList>
    </citation>
    <scope>NUCLEOTIDE SEQUENCE</scope>
</reference>
<sequence>MALAAKNLGRLVCCAAWQRRIKIRCDFGIGFLIWCGALHGIRCEVRELDPSLQTTRASPIFYDVAVAAASKASQTISVAGNSTFPSSIANSKACAFLEFWQDGDGGCSLKLSSSFSSQMAAVAAVIGVLGLGFD</sequence>
<evidence type="ECO:0000313" key="1">
    <source>
        <dbReference type="EMBL" id="GMN26944.1"/>
    </source>
</evidence>
<gene>
    <name evidence="1" type="ORF">TIFTF001_001488</name>
</gene>
<evidence type="ECO:0000313" key="2">
    <source>
        <dbReference type="Proteomes" id="UP001187192"/>
    </source>
</evidence>
<protein>
    <submittedName>
        <fullName evidence="1">Uncharacterized protein</fullName>
    </submittedName>
</protein>